<feature type="compositionally biased region" description="Basic and acidic residues" evidence="13">
    <location>
        <begin position="504"/>
        <end position="515"/>
    </location>
</feature>
<keyword evidence="5 9" id="KW-0808">Transferase</keyword>
<evidence type="ECO:0000313" key="17">
    <source>
        <dbReference type="Proteomes" id="UP000094527"/>
    </source>
</evidence>
<evidence type="ECO:0000256" key="11">
    <source>
        <dbReference type="PIRSR" id="PIRSR038172-2"/>
    </source>
</evidence>
<dbReference type="GO" id="GO:0005737">
    <property type="term" value="C:cytoplasm"/>
    <property type="evidence" value="ECO:0007669"/>
    <property type="project" value="TreeGrafter"/>
</dbReference>
<gene>
    <name evidence="16" type="ORF">Ocin01_08685</name>
</gene>
<comment type="function">
    <text evidence="9">Serine/threonine kinase that plays a role in the response to environmental stress. Appears to act upstream of the JUN N-terminal pathway.</text>
</comment>
<dbReference type="AlphaFoldDB" id="A0A1D2MYB5"/>
<dbReference type="EMBL" id="LJIJ01000391">
    <property type="protein sequence ID" value="ODM97982.1"/>
    <property type="molecule type" value="Genomic_DNA"/>
</dbReference>
<dbReference type="SMART" id="SM00036">
    <property type="entry name" value="CNH"/>
    <property type="match status" value="1"/>
</dbReference>
<evidence type="ECO:0000259" key="15">
    <source>
        <dbReference type="PROSITE" id="PS50219"/>
    </source>
</evidence>
<dbReference type="PANTHER" id="PTHR48012">
    <property type="entry name" value="STERILE20-LIKE KINASE, ISOFORM B-RELATED"/>
    <property type="match status" value="1"/>
</dbReference>
<evidence type="ECO:0000256" key="13">
    <source>
        <dbReference type="SAM" id="MobiDB-lite"/>
    </source>
</evidence>
<reference evidence="16 17" key="1">
    <citation type="journal article" date="2016" name="Genome Biol. Evol.">
        <title>Gene Family Evolution Reflects Adaptation to Soil Environmental Stressors in the Genome of the Collembolan Orchesella cincta.</title>
        <authorList>
            <person name="Faddeeva-Vakhrusheva A."/>
            <person name="Derks M.F."/>
            <person name="Anvar S.Y."/>
            <person name="Agamennone V."/>
            <person name="Suring W."/>
            <person name="Smit S."/>
            <person name="van Straalen N.M."/>
            <person name="Roelofs D."/>
        </authorList>
    </citation>
    <scope>NUCLEOTIDE SEQUENCE [LARGE SCALE GENOMIC DNA]</scope>
    <source>
        <tissue evidence="16">Mixed pool</tissue>
    </source>
</reference>
<evidence type="ECO:0000256" key="6">
    <source>
        <dbReference type="ARBA" id="ARBA00022741"/>
    </source>
</evidence>
<dbReference type="CDD" id="cd06613">
    <property type="entry name" value="STKc_MAP4K3_like"/>
    <property type="match status" value="1"/>
</dbReference>
<dbReference type="PROSITE" id="PS00107">
    <property type="entry name" value="PROTEIN_KINASE_ATP"/>
    <property type="match status" value="1"/>
</dbReference>
<organism evidence="16 17">
    <name type="scientific">Orchesella cincta</name>
    <name type="common">Springtail</name>
    <name type="synonym">Podura cincta</name>
    <dbReference type="NCBI Taxonomy" id="48709"/>
    <lineage>
        <taxon>Eukaryota</taxon>
        <taxon>Metazoa</taxon>
        <taxon>Ecdysozoa</taxon>
        <taxon>Arthropoda</taxon>
        <taxon>Hexapoda</taxon>
        <taxon>Collembola</taxon>
        <taxon>Entomobryomorpha</taxon>
        <taxon>Entomobryoidea</taxon>
        <taxon>Orchesellidae</taxon>
        <taxon>Orchesellinae</taxon>
        <taxon>Orchesella</taxon>
    </lineage>
</organism>
<accession>A0A1D2MYB5</accession>
<dbReference type="Pfam" id="PF00780">
    <property type="entry name" value="CNH"/>
    <property type="match status" value="1"/>
</dbReference>
<evidence type="ECO:0000256" key="3">
    <source>
        <dbReference type="ARBA" id="ARBA00022527"/>
    </source>
</evidence>
<dbReference type="InterPro" id="IPR011009">
    <property type="entry name" value="Kinase-like_dom_sf"/>
</dbReference>
<evidence type="ECO:0000256" key="12">
    <source>
        <dbReference type="PROSITE-ProRule" id="PRU10141"/>
    </source>
</evidence>
<feature type="compositionally biased region" description="Basic and acidic residues" evidence="13">
    <location>
        <begin position="321"/>
        <end position="332"/>
    </location>
</feature>
<evidence type="ECO:0000256" key="1">
    <source>
        <dbReference type="ARBA" id="ARBA00001946"/>
    </source>
</evidence>
<name>A0A1D2MYB5_ORCCI</name>
<dbReference type="Proteomes" id="UP000094527">
    <property type="component" value="Unassembled WGS sequence"/>
</dbReference>
<dbReference type="OMA" id="QRISKPM"/>
<dbReference type="FunFam" id="1.10.510.10:FF:000031">
    <property type="entry name" value="Mitogen-activated protein kinase kinase kinase kinase"/>
    <property type="match status" value="1"/>
</dbReference>
<comment type="catalytic activity">
    <reaction evidence="9">
        <text>L-seryl-[protein] + ATP = O-phospho-L-seryl-[protein] + ADP + H(+)</text>
        <dbReference type="Rhea" id="RHEA:17989"/>
        <dbReference type="Rhea" id="RHEA-COMP:9863"/>
        <dbReference type="Rhea" id="RHEA-COMP:11604"/>
        <dbReference type="ChEBI" id="CHEBI:15378"/>
        <dbReference type="ChEBI" id="CHEBI:29999"/>
        <dbReference type="ChEBI" id="CHEBI:30616"/>
        <dbReference type="ChEBI" id="CHEBI:83421"/>
        <dbReference type="ChEBI" id="CHEBI:456216"/>
        <dbReference type="EC" id="2.7.11.1"/>
    </reaction>
</comment>
<dbReference type="InterPro" id="IPR050629">
    <property type="entry name" value="STE20/SPS1-PAK"/>
</dbReference>
<dbReference type="InterPro" id="IPR017441">
    <property type="entry name" value="Protein_kinase_ATP_BS"/>
</dbReference>
<keyword evidence="4" id="KW-0597">Phosphoprotein</keyword>
<dbReference type="GO" id="GO:0008349">
    <property type="term" value="F:MAP kinase kinase kinase kinase activity"/>
    <property type="evidence" value="ECO:0007669"/>
    <property type="project" value="InterPro"/>
</dbReference>
<keyword evidence="3 9" id="KW-0723">Serine/threonine-protein kinase</keyword>
<dbReference type="PROSITE" id="PS50011">
    <property type="entry name" value="PROTEIN_KINASE_DOM"/>
    <property type="match status" value="1"/>
</dbReference>
<feature type="active site" description="Proton acceptor" evidence="10">
    <location>
        <position position="140"/>
    </location>
</feature>
<dbReference type="Pfam" id="PF00069">
    <property type="entry name" value="Pkinase"/>
    <property type="match status" value="1"/>
</dbReference>
<dbReference type="PIRSF" id="PIRSF038172">
    <property type="entry name" value="MAPKKKK"/>
    <property type="match status" value="1"/>
</dbReference>
<dbReference type="InterPro" id="IPR000719">
    <property type="entry name" value="Prot_kinase_dom"/>
</dbReference>
<comment type="caution">
    <text evidence="16">The sequence shown here is derived from an EMBL/GenBank/DDBJ whole genome shotgun (WGS) entry which is preliminary data.</text>
</comment>
<dbReference type="SMART" id="SM00220">
    <property type="entry name" value="S_TKc"/>
    <property type="match status" value="1"/>
</dbReference>
<evidence type="ECO:0000313" key="16">
    <source>
        <dbReference type="EMBL" id="ODM97982.1"/>
    </source>
</evidence>
<evidence type="ECO:0000259" key="14">
    <source>
        <dbReference type="PROSITE" id="PS50011"/>
    </source>
</evidence>
<dbReference type="SUPFAM" id="SSF56112">
    <property type="entry name" value="Protein kinase-like (PK-like)"/>
    <property type="match status" value="1"/>
</dbReference>
<keyword evidence="8 9" id="KW-0067">ATP-binding</keyword>
<feature type="region of interest" description="Disordered" evidence="13">
    <location>
        <begin position="319"/>
        <end position="383"/>
    </location>
</feature>
<dbReference type="InterPro" id="IPR021160">
    <property type="entry name" value="MAPKKKK"/>
</dbReference>
<evidence type="ECO:0000256" key="8">
    <source>
        <dbReference type="ARBA" id="ARBA00022840"/>
    </source>
</evidence>
<evidence type="ECO:0000256" key="5">
    <source>
        <dbReference type="ARBA" id="ARBA00022679"/>
    </source>
</evidence>
<proteinExistence type="inferred from homology"/>
<keyword evidence="7 9" id="KW-0418">Kinase</keyword>
<evidence type="ECO:0000256" key="10">
    <source>
        <dbReference type="PIRSR" id="PIRSR038172-1"/>
    </source>
</evidence>
<feature type="binding site" evidence="11">
    <location>
        <begin position="26"/>
        <end position="34"/>
    </location>
    <ligand>
        <name>ATP</name>
        <dbReference type="ChEBI" id="CHEBI:30616"/>
    </ligand>
</feature>
<comment type="catalytic activity">
    <reaction evidence="9">
        <text>L-threonyl-[protein] + ATP = O-phospho-L-threonyl-[protein] + ADP + H(+)</text>
        <dbReference type="Rhea" id="RHEA:46608"/>
        <dbReference type="Rhea" id="RHEA-COMP:11060"/>
        <dbReference type="Rhea" id="RHEA-COMP:11605"/>
        <dbReference type="ChEBI" id="CHEBI:15378"/>
        <dbReference type="ChEBI" id="CHEBI:30013"/>
        <dbReference type="ChEBI" id="CHEBI:30616"/>
        <dbReference type="ChEBI" id="CHEBI:61977"/>
        <dbReference type="ChEBI" id="CHEBI:456216"/>
        <dbReference type="EC" id="2.7.11.1"/>
    </reaction>
</comment>
<protein>
    <recommendedName>
        <fullName evidence="9">Mitogen-activated protein kinase kinase kinase kinase</fullName>
        <ecNumber evidence="9">2.7.11.1</ecNumber>
    </recommendedName>
</protein>
<keyword evidence="6 9" id="KW-0547">Nucleotide-binding</keyword>
<feature type="domain" description="CNH" evidence="15">
    <location>
        <begin position="546"/>
        <end position="871"/>
    </location>
</feature>
<evidence type="ECO:0000256" key="7">
    <source>
        <dbReference type="ARBA" id="ARBA00022777"/>
    </source>
</evidence>
<comment type="cofactor">
    <cofactor evidence="1 9">
        <name>Mg(2+)</name>
        <dbReference type="ChEBI" id="CHEBI:18420"/>
    </cofactor>
</comment>
<dbReference type="InterPro" id="IPR001180">
    <property type="entry name" value="CNH_dom"/>
</dbReference>
<feature type="compositionally biased region" description="Polar residues" evidence="13">
    <location>
        <begin position="452"/>
        <end position="488"/>
    </location>
</feature>
<dbReference type="GO" id="GO:0106310">
    <property type="term" value="F:protein serine kinase activity"/>
    <property type="evidence" value="ECO:0007669"/>
    <property type="project" value="RHEA"/>
</dbReference>
<feature type="binding site" evidence="11 12">
    <location>
        <position position="49"/>
    </location>
    <ligand>
        <name>ATP</name>
        <dbReference type="ChEBI" id="CHEBI:30616"/>
    </ligand>
</feature>
<dbReference type="STRING" id="48709.A0A1D2MYB5"/>
<sequence>MAQAQTISADISRRNPQDEYELIQRIGSGTYGDVYKAKRLSNGEFAAIKVIKLEPGDDFAVIQQEILMMKDCRHPNIVAYYGSYLRRDRLWICMEYCGGGSLQDIYHITGPLTESQIAYVCKETLRGLAYLHALGKMHRDVKGANILLTDGGDVKLADFGVSAQLTATLGKRRSFIGTPYWMAPEVAAVERKGGYNELCDVWALGITAIELAELQPPMFDLHPMRALILMAKTSFKPPTLKDRDKWSVNFHNFVKVALTKNPKKRPTAERILLHPFLMGDLTKRTALELLHKVSNPNVSFYDMDPDEEGTVQNVPHRIASRRTDRVDQRTPSEIRNVTPDLGQRRRHPHPQDNDYNNDHLPLPFEWNDRGSDDADRKATLPMGDPMSVSSHELMDSRNHNLSNGIARKADRRRHNSFSGEIEELTSRLDSTLTRGSIDSPVELRVSAHASPRRQQTNRTLSDSAAMLSSSPDLSSRMPTTSGGDQQNGRPDLTAGLPPVPPPRTRVERKNKHEDNGSPPRLVSNGLPPTPKVHMGACFMKVFNGCPLRMHCCVSWVNPETRDQHILLGAEEGIYTLNLNELHETAMDQLYPRRTIWMFVVKDVLMSLSGKTVQLYRHDLIGLHASINNKHTLRFSLRMSNKIPEKLVPRKFALTTKVADTKGCMKCCVRRNPYNGYRYLCGAVPSGVFLMQWYDPLNKFMLLKHFDFCITSPLKTFEMIITPDVEYPLVCINVRREPDTPNLKLDLLNLNTSSSWLHSSELSNEVDKSATVIHRKDYMNVVSVTQLEKDTLMVCYDSIAKFVNINGKVKSSRKTCSEIKFDFQIDSVVCLTDSVLAFHKHGMQGRSFRQGDITQEITDQSRIFRLLGSDREDKVILVESRPNPTGPPLTTEEGVNLYTLAGHEATF</sequence>
<dbReference type="EC" id="2.7.11.1" evidence="9"/>
<dbReference type="GO" id="GO:0005524">
    <property type="term" value="F:ATP binding"/>
    <property type="evidence" value="ECO:0007669"/>
    <property type="project" value="UniProtKB-UniRule"/>
</dbReference>
<feature type="compositionally biased region" description="Basic and acidic residues" evidence="13">
    <location>
        <begin position="366"/>
        <end position="378"/>
    </location>
</feature>
<dbReference type="PROSITE" id="PS50219">
    <property type="entry name" value="CNH"/>
    <property type="match status" value="1"/>
</dbReference>
<dbReference type="Gene3D" id="1.10.510.10">
    <property type="entry name" value="Transferase(Phosphotransferase) domain 1"/>
    <property type="match status" value="1"/>
</dbReference>
<evidence type="ECO:0000256" key="4">
    <source>
        <dbReference type="ARBA" id="ARBA00022553"/>
    </source>
</evidence>
<dbReference type="PANTHER" id="PTHR48012:SF18">
    <property type="entry name" value="HAPPYHOUR, ISOFORM A"/>
    <property type="match status" value="1"/>
</dbReference>
<feature type="region of interest" description="Disordered" evidence="13">
    <location>
        <begin position="442"/>
        <end position="528"/>
    </location>
</feature>
<evidence type="ECO:0000256" key="2">
    <source>
        <dbReference type="ARBA" id="ARBA00008874"/>
    </source>
</evidence>
<dbReference type="OrthoDB" id="8693905at2759"/>
<keyword evidence="17" id="KW-1185">Reference proteome</keyword>
<feature type="domain" description="Protein kinase" evidence="14">
    <location>
        <begin position="20"/>
        <end position="277"/>
    </location>
</feature>
<comment type="similarity">
    <text evidence="2 9">Belongs to the protein kinase superfamily. STE Ser/Thr protein kinase family. STE20 subfamily.</text>
</comment>
<evidence type="ECO:0000256" key="9">
    <source>
        <dbReference type="PIRNR" id="PIRNR038172"/>
    </source>
</evidence>